<accession>A0A7C8BUX8</accession>
<dbReference type="AlphaFoldDB" id="A0A7C8BUX8"/>
<name>A0A7C8BUX8_9MICO</name>
<dbReference type="Gene3D" id="1.10.287.100">
    <property type="match status" value="1"/>
</dbReference>
<dbReference type="PIRSF" id="PIRSF028754">
    <property type="entry name" value="UCP028754"/>
    <property type="match status" value="1"/>
</dbReference>
<dbReference type="EMBL" id="WBKA01000002">
    <property type="protein sequence ID" value="KAB1633052.1"/>
    <property type="molecule type" value="Genomic_DNA"/>
</dbReference>
<evidence type="ECO:0000313" key="3">
    <source>
        <dbReference type="Proteomes" id="UP000481339"/>
    </source>
</evidence>
<organism evidence="2 3">
    <name type="scientific">Pseudoclavibacter caeni</name>
    <dbReference type="NCBI Taxonomy" id="908846"/>
    <lineage>
        <taxon>Bacteria</taxon>
        <taxon>Bacillati</taxon>
        <taxon>Actinomycetota</taxon>
        <taxon>Actinomycetes</taxon>
        <taxon>Micrococcales</taxon>
        <taxon>Microbacteriaceae</taxon>
        <taxon>Pseudoclavibacter</taxon>
    </lineage>
</organism>
<dbReference type="OrthoDB" id="3733464at2"/>
<dbReference type="Pfam" id="PF09754">
    <property type="entry name" value="PAC2"/>
    <property type="match status" value="1"/>
</dbReference>
<dbReference type="InterPro" id="IPR008492">
    <property type="entry name" value="Rv2714-like"/>
</dbReference>
<gene>
    <name evidence="2" type="ORF">F8O02_02755</name>
</gene>
<keyword evidence="3" id="KW-1185">Reference proteome</keyword>
<dbReference type="InterPro" id="IPR038389">
    <property type="entry name" value="PSMG2_sf"/>
</dbReference>
<dbReference type="Gene3D" id="3.40.50.10900">
    <property type="entry name" value="PAC-like subunit"/>
    <property type="match status" value="1"/>
</dbReference>
<keyword evidence="1" id="KW-0175">Coiled coil</keyword>
<comment type="caution">
    <text evidence="2">The sequence shown here is derived from an EMBL/GenBank/DDBJ whole genome shotgun (WGS) entry which is preliminary data.</text>
</comment>
<dbReference type="InterPro" id="IPR019151">
    <property type="entry name" value="Proteasome_assmbl_chaperone_2"/>
</dbReference>
<reference evidence="2 3" key="1">
    <citation type="submission" date="2019-09" db="EMBL/GenBank/DDBJ databases">
        <title>Phylogeny of genus Pseudoclavibacter and closely related genus.</title>
        <authorList>
            <person name="Li Y."/>
        </authorList>
    </citation>
    <scope>NUCLEOTIDE SEQUENCE [LARGE SCALE GENOMIC DNA]</scope>
    <source>
        <strain evidence="2 3">JCM 16921</strain>
    </source>
</reference>
<evidence type="ECO:0000313" key="2">
    <source>
        <dbReference type="EMBL" id="KAB1633052.1"/>
    </source>
</evidence>
<feature type="coiled-coil region" evidence="1">
    <location>
        <begin position="238"/>
        <end position="265"/>
    </location>
</feature>
<sequence length="306" mass="33952">MRNPLYDLRAEPQTLPHGIPLVAALKGYADAGTVVELFTENLRGHLEARTIADFDADELLDFRSRRPIAQIESAHITDITTPSLQLQLLRDQADAPFYFLRGFEPDFRWPSFLADLLTLLDAIDVASVTWVHSIPMPVPHTRPIGAAVTGNRQEMIDQFGVWQPDTTVPASVLHVLEHHLADLGTPVTGFAMLTPHYLAETECPTAAVAATECVAVASGLALPTDELRDESQRFLTRLDEQIAENEELQGMVRGLEERHDDYLRREAPGVLRPEVPSADEIGAEFESFLARRQHPGEDTGDRPQLG</sequence>
<evidence type="ECO:0000256" key="1">
    <source>
        <dbReference type="SAM" id="Coils"/>
    </source>
</evidence>
<dbReference type="Proteomes" id="UP000481339">
    <property type="component" value="Unassembled WGS sequence"/>
</dbReference>
<dbReference type="SUPFAM" id="SSF159659">
    <property type="entry name" value="Cgl1923-like"/>
    <property type="match status" value="1"/>
</dbReference>
<proteinExistence type="predicted"/>
<protein>
    <submittedName>
        <fullName evidence="2">PAC2 family protein</fullName>
    </submittedName>
</protein>